<evidence type="ECO:0000256" key="1">
    <source>
        <dbReference type="SAM" id="MobiDB-lite"/>
    </source>
</evidence>
<dbReference type="AlphaFoldDB" id="A0AAV4N7F1"/>
<dbReference type="EMBL" id="BPLR01020611">
    <property type="protein sequence ID" value="GIX80627.1"/>
    <property type="molecule type" value="Genomic_DNA"/>
</dbReference>
<evidence type="ECO:0000313" key="3">
    <source>
        <dbReference type="Proteomes" id="UP001054945"/>
    </source>
</evidence>
<gene>
    <name evidence="2" type="ORF">CEXT_808371</name>
</gene>
<keyword evidence="3" id="KW-1185">Reference proteome</keyword>
<reference evidence="2 3" key="1">
    <citation type="submission" date="2021-06" db="EMBL/GenBank/DDBJ databases">
        <title>Caerostris extrusa draft genome.</title>
        <authorList>
            <person name="Kono N."/>
            <person name="Arakawa K."/>
        </authorList>
    </citation>
    <scope>NUCLEOTIDE SEQUENCE [LARGE SCALE GENOMIC DNA]</scope>
</reference>
<dbReference type="Proteomes" id="UP001054945">
    <property type="component" value="Unassembled WGS sequence"/>
</dbReference>
<name>A0AAV4N7F1_CAEEX</name>
<protein>
    <submittedName>
        <fullName evidence="2">Uncharacterized protein</fullName>
    </submittedName>
</protein>
<organism evidence="2 3">
    <name type="scientific">Caerostris extrusa</name>
    <name type="common">Bark spider</name>
    <name type="synonym">Caerostris bankana</name>
    <dbReference type="NCBI Taxonomy" id="172846"/>
    <lineage>
        <taxon>Eukaryota</taxon>
        <taxon>Metazoa</taxon>
        <taxon>Ecdysozoa</taxon>
        <taxon>Arthropoda</taxon>
        <taxon>Chelicerata</taxon>
        <taxon>Arachnida</taxon>
        <taxon>Araneae</taxon>
        <taxon>Araneomorphae</taxon>
        <taxon>Entelegynae</taxon>
        <taxon>Araneoidea</taxon>
        <taxon>Araneidae</taxon>
        <taxon>Caerostris</taxon>
    </lineage>
</organism>
<feature type="region of interest" description="Disordered" evidence="1">
    <location>
        <begin position="1"/>
        <end position="35"/>
    </location>
</feature>
<evidence type="ECO:0000313" key="2">
    <source>
        <dbReference type="EMBL" id="GIX80627.1"/>
    </source>
</evidence>
<feature type="compositionally biased region" description="Basic and acidic residues" evidence="1">
    <location>
        <begin position="13"/>
        <end position="35"/>
    </location>
</feature>
<sequence length="150" mass="16510">MESAPFPSAGAEGDGKRREEQEQGRRVSSGAEKKDPLIRPCEFTAPWRSHKLCFGVCAECEFEPSPLARSSRGGPGHVQKKPCANTEVASRTFWLGGGLRKNLSWRHEKTGSLEQTSQKRTLLGEKSSPPSLALVRLRSLTKSNESSRDT</sequence>
<proteinExistence type="predicted"/>
<accession>A0AAV4N7F1</accession>
<feature type="region of interest" description="Disordered" evidence="1">
    <location>
        <begin position="105"/>
        <end position="150"/>
    </location>
</feature>
<comment type="caution">
    <text evidence="2">The sequence shown here is derived from an EMBL/GenBank/DDBJ whole genome shotgun (WGS) entry which is preliminary data.</text>
</comment>